<evidence type="ECO:0008006" key="4">
    <source>
        <dbReference type="Google" id="ProtNLM"/>
    </source>
</evidence>
<evidence type="ECO:0000313" key="3">
    <source>
        <dbReference type="Proteomes" id="UP000706124"/>
    </source>
</evidence>
<dbReference type="PANTHER" id="PTHR35567">
    <property type="entry name" value="MALATE DEHYDROGENASE (AFU_ORTHOLOGUE AFUA_2G13800)"/>
    <property type="match status" value="1"/>
</dbReference>
<sequence length="266" mass="28341">MPTSTPWRLLLLLSSALALGLCSESCAPRPMPPTLPQIEHAHNLPQPPTGSELLHIALGFGIQNYTCSHIGASPSPTGALAMLYDITALYPGQTHDSLPRKEDWDGLPRRAIWSHLVPLNLNYSSTDGRVEPTSPGASLTEPFPADEPLRVWGVKKPIPFLGHHLFTAAGTADFVLRGGETNVLCDKLTAVNAPVDADRGPQGTGAVAWLQLGAKPGSVGGVEYVYRVLTSGGASHGCGKAAGQDSTVYTAMYWFFGQRGQNVPRR</sequence>
<dbReference type="Proteomes" id="UP000706124">
    <property type="component" value="Unassembled WGS sequence"/>
</dbReference>
<dbReference type="AlphaFoldDB" id="A0A9P7SHX7"/>
<dbReference type="PANTHER" id="PTHR35567:SF3">
    <property type="entry name" value="MALATE DEHYDROGENASE"/>
    <property type="match status" value="1"/>
</dbReference>
<proteinExistence type="predicted"/>
<organism evidence="2 3">
    <name type="scientific">Claviceps pazoutovae</name>
    <dbReference type="NCBI Taxonomy" id="1649127"/>
    <lineage>
        <taxon>Eukaryota</taxon>
        <taxon>Fungi</taxon>
        <taxon>Dikarya</taxon>
        <taxon>Ascomycota</taxon>
        <taxon>Pezizomycotina</taxon>
        <taxon>Sordariomycetes</taxon>
        <taxon>Hypocreomycetidae</taxon>
        <taxon>Hypocreales</taxon>
        <taxon>Clavicipitaceae</taxon>
        <taxon>Claviceps</taxon>
    </lineage>
</organism>
<dbReference type="InterPro" id="IPR021851">
    <property type="entry name" value="DUF3455"/>
</dbReference>
<comment type="caution">
    <text evidence="2">The sequence shown here is derived from an EMBL/GenBank/DDBJ whole genome shotgun (WGS) entry which is preliminary data.</text>
</comment>
<keyword evidence="3" id="KW-1185">Reference proteome</keyword>
<dbReference type="EMBL" id="SRPO01000068">
    <property type="protein sequence ID" value="KAG5943324.1"/>
    <property type="molecule type" value="Genomic_DNA"/>
</dbReference>
<dbReference type="Pfam" id="PF11937">
    <property type="entry name" value="DUF3455"/>
    <property type="match status" value="1"/>
</dbReference>
<name>A0A9P7SHX7_9HYPO</name>
<dbReference type="OrthoDB" id="1859733at2759"/>
<evidence type="ECO:0000256" key="1">
    <source>
        <dbReference type="SAM" id="SignalP"/>
    </source>
</evidence>
<feature type="chain" id="PRO_5040448786" description="Malate dehydrogenase" evidence="1">
    <location>
        <begin position="23"/>
        <end position="266"/>
    </location>
</feature>
<evidence type="ECO:0000313" key="2">
    <source>
        <dbReference type="EMBL" id="KAG5943324.1"/>
    </source>
</evidence>
<gene>
    <name evidence="2" type="ORF">E4U60_006742</name>
</gene>
<feature type="signal peptide" evidence="1">
    <location>
        <begin position="1"/>
        <end position="22"/>
    </location>
</feature>
<accession>A0A9P7SHX7</accession>
<keyword evidence="1" id="KW-0732">Signal</keyword>
<reference evidence="2 3" key="1">
    <citation type="journal article" date="2020" name="bioRxiv">
        <title>Whole genome comparisons of ergot fungi reveals the divergence and evolution of species within the genus Claviceps are the result of varying mechanisms driving genome evolution and host range expansion.</title>
        <authorList>
            <person name="Wyka S.A."/>
            <person name="Mondo S.J."/>
            <person name="Liu M."/>
            <person name="Dettman J."/>
            <person name="Nalam V."/>
            <person name="Broders K.D."/>
        </authorList>
    </citation>
    <scope>NUCLEOTIDE SEQUENCE [LARGE SCALE GENOMIC DNA]</scope>
    <source>
        <strain evidence="2 3">CCC 1485</strain>
    </source>
</reference>
<protein>
    <recommendedName>
        <fullName evidence="4">Malate dehydrogenase</fullName>
    </recommendedName>
</protein>